<dbReference type="PROSITE" id="PS50106">
    <property type="entry name" value="PDZ"/>
    <property type="match status" value="1"/>
</dbReference>
<dbReference type="CDD" id="cd07560">
    <property type="entry name" value="Peptidase_S41_CPP"/>
    <property type="match status" value="1"/>
</dbReference>
<dbReference type="Pfam" id="PF00595">
    <property type="entry name" value="PDZ"/>
    <property type="match status" value="1"/>
</dbReference>
<dbReference type="EC" id="3.4.21.102" evidence="7"/>
<protein>
    <submittedName>
        <fullName evidence="7">Carboxyl-terminal protease</fullName>
        <ecNumber evidence="7">3.4.21.102</ecNumber>
    </submittedName>
</protein>
<dbReference type="EMBL" id="CADCTW010000203">
    <property type="protein sequence ID" value="CAA9360823.1"/>
    <property type="molecule type" value="Genomic_DNA"/>
</dbReference>
<keyword evidence="4 5" id="KW-0720">Serine protease</keyword>
<evidence type="ECO:0000256" key="4">
    <source>
        <dbReference type="ARBA" id="ARBA00022825"/>
    </source>
</evidence>
<dbReference type="InterPro" id="IPR029045">
    <property type="entry name" value="ClpP/crotonase-like_dom_sf"/>
</dbReference>
<dbReference type="Gene3D" id="3.30.750.44">
    <property type="match status" value="1"/>
</dbReference>
<dbReference type="SUPFAM" id="SSF52096">
    <property type="entry name" value="ClpP/crotonase"/>
    <property type="match status" value="1"/>
</dbReference>
<dbReference type="Gene3D" id="2.30.42.10">
    <property type="match status" value="1"/>
</dbReference>
<evidence type="ECO:0000256" key="2">
    <source>
        <dbReference type="ARBA" id="ARBA00022670"/>
    </source>
</evidence>
<name>A0A6J4MLK2_9BACT</name>
<dbReference type="SUPFAM" id="SSF50156">
    <property type="entry name" value="PDZ domain-like"/>
    <property type="match status" value="1"/>
</dbReference>
<dbReference type="CDD" id="cd06782">
    <property type="entry name" value="cpPDZ_CPP-like"/>
    <property type="match status" value="1"/>
</dbReference>
<dbReference type="FunFam" id="2.30.42.10:FF:000063">
    <property type="entry name" value="Peptidase, S41 family"/>
    <property type="match status" value="1"/>
</dbReference>
<reference evidence="7" key="1">
    <citation type="submission" date="2020-02" db="EMBL/GenBank/DDBJ databases">
        <authorList>
            <person name="Meier V. D."/>
        </authorList>
    </citation>
    <scope>NUCLEOTIDE SEQUENCE</scope>
    <source>
        <strain evidence="7">AVDCRST_MAG68</strain>
    </source>
</reference>
<dbReference type="InterPro" id="IPR004447">
    <property type="entry name" value="Peptidase_S41A"/>
</dbReference>
<comment type="similarity">
    <text evidence="1 5">Belongs to the peptidase S41A family.</text>
</comment>
<dbReference type="AlphaFoldDB" id="A0A6J4MLK2"/>
<keyword evidence="3 5" id="KW-0378">Hydrolase</keyword>
<dbReference type="InterPro" id="IPR036034">
    <property type="entry name" value="PDZ_sf"/>
</dbReference>
<dbReference type="PANTHER" id="PTHR32060:SF30">
    <property type="entry name" value="CARBOXY-TERMINAL PROCESSING PROTEASE CTPA"/>
    <property type="match status" value="1"/>
</dbReference>
<proteinExistence type="inferred from homology"/>
<dbReference type="NCBIfam" id="TIGR00225">
    <property type="entry name" value="prc"/>
    <property type="match status" value="1"/>
</dbReference>
<dbReference type="SMART" id="SM00228">
    <property type="entry name" value="PDZ"/>
    <property type="match status" value="1"/>
</dbReference>
<organism evidence="7">
    <name type="scientific">uncultured Gemmatimonadota bacterium</name>
    <dbReference type="NCBI Taxonomy" id="203437"/>
    <lineage>
        <taxon>Bacteria</taxon>
        <taxon>Pseudomonadati</taxon>
        <taxon>Gemmatimonadota</taxon>
        <taxon>environmental samples</taxon>
    </lineage>
</organism>
<dbReference type="Pfam" id="PF03572">
    <property type="entry name" value="Peptidase_S41"/>
    <property type="match status" value="1"/>
</dbReference>
<dbReference type="InterPro" id="IPR005151">
    <property type="entry name" value="Tail-specific_protease"/>
</dbReference>
<gene>
    <name evidence="7" type="ORF">AVDCRST_MAG68-4759</name>
</gene>
<evidence type="ECO:0000256" key="5">
    <source>
        <dbReference type="RuleBase" id="RU004404"/>
    </source>
</evidence>
<dbReference type="InterPro" id="IPR001478">
    <property type="entry name" value="PDZ"/>
</dbReference>
<dbReference type="Gene3D" id="3.90.226.10">
    <property type="entry name" value="2-enoyl-CoA Hydratase, Chain A, domain 1"/>
    <property type="match status" value="1"/>
</dbReference>
<accession>A0A6J4MLK2</accession>
<evidence type="ECO:0000259" key="6">
    <source>
        <dbReference type="PROSITE" id="PS50106"/>
    </source>
</evidence>
<feature type="domain" description="PDZ" evidence="6">
    <location>
        <begin position="87"/>
        <end position="155"/>
    </location>
</feature>
<dbReference type="GO" id="GO:0004252">
    <property type="term" value="F:serine-type endopeptidase activity"/>
    <property type="evidence" value="ECO:0007669"/>
    <property type="project" value="UniProtKB-EC"/>
</dbReference>
<dbReference type="GO" id="GO:0007165">
    <property type="term" value="P:signal transduction"/>
    <property type="evidence" value="ECO:0007669"/>
    <property type="project" value="TreeGrafter"/>
</dbReference>
<dbReference type="GO" id="GO:0030288">
    <property type="term" value="C:outer membrane-bounded periplasmic space"/>
    <property type="evidence" value="ECO:0007669"/>
    <property type="project" value="TreeGrafter"/>
</dbReference>
<dbReference type="SMART" id="SM00245">
    <property type="entry name" value="TSPc"/>
    <property type="match status" value="1"/>
</dbReference>
<sequence length="548" mass="59372">MKLNRTVVAPALVAGVALVSGGWLLQQGAGAQDSVYRRAELFDEVIRYVQTRYVDPQPASELYQKAIKGMLRELGDPHTSFMSADEYAQLHLQTSGEYGGVGIQIAPRDNYITAVGVLPGTPAERAGVRVGDRMIEIDGRDAKGWSDDAAVKVLRGPKGTPVSIKVLRVGVDEPITFRITRAEIRVQSVPYAYMAAPGVGYVNLTVFAETSTDEIRAAIARLRGEGMKSLVLDLRRNPGGLLNQGVSVSDLFLKTGQPIVETRARDPRESETFRAMDDASYPELTVVVLVDEYSASAAEIVAGALQDHDRALVMGSATYGKGSVQSLFPLSGGNFLKMTTAKWYTPVGRSIQKEHEEGDDAEAAEETAEVSETGAPIIQDTVTRTPFRTDGGRTVYGGGGIVPDLVVTQDTATAAEKDFFRALAKDVGKWESELLRFAVEYGRANPGLTPSFQVTPEMRNTLFERLTRAGVAVTREQFNAAQRFVDIRLVDEISRSRFGPSVAAQRNDAGDKVLQEAIRLLRASPNQAALFRAAQAAQPPRPAAATRK</sequence>
<dbReference type="GO" id="GO:0006508">
    <property type="term" value="P:proteolysis"/>
    <property type="evidence" value="ECO:0007669"/>
    <property type="project" value="UniProtKB-KW"/>
</dbReference>
<evidence type="ECO:0000313" key="7">
    <source>
        <dbReference type="EMBL" id="CAA9360823.1"/>
    </source>
</evidence>
<keyword evidence="2 5" id="KW-0645">Protease</keyword>
<dbReference type="PANTHER" id="PTHR32060">
    <property type="entry name" value="TAIL-SPECIFIC PROTEASE"/>
    <property type="match status" value="1"/>
</dbReference>
<evidence type="ECO:0000256" key="1">
    <source>
        <dbReference type="ARBA" id="ARBA00009179"/>
    </source>
</evidence>
<evidence type="ECO:0000256" key="3">
    <source>
        <dbReference type="ARBA" id="ARBA00022801"/>
    </source>
</evidence>